<sequence>MIKKIWTDPVWSKVISVGIVALITLGYTKFLSVSEGVTFKEAFDKILEVKIPAFYVLVGILIYWITSWSFKKIFRKSNSIYTKQQQKLREFNKSADTKAGLLFKWDVFFDYQTPFIVDLTVFCTKHGQTPIRFMGDRCSVPGCDNSRQQINTNALKNLIESDLIDRWEKLK</sequence>
<dbReference type="EMBL" id="CP002962">
    <property type="protein sequence ID" value="AFK05518.1"/>
    <property type="molecule type" value="Genomic_DNA"/>
</dbReference>
<evidence type="ECO:0000313" key="3">
    <source>
        <dbReference type="Proteomes" id="UP000002875"/>
    </source>
</evidence>
<dbReference type="RefSeq" id="WP_015026264.1">
    <property type="nucleotide sequence ID" value="NC_018742.1"/>
</dbReference>
<keyword evidence="2" id="KW-0614">Plasmid</keyword>
<feature type="transmembrane region" description="Helical" evidence="1">
    <location>
        <begin position="51"/>
        <end position="70"/>
    </location>
</feature>
<protein>
    <submittedName>
        <fullName evidence="2">Uncharacterized protein</fullName>
    </submittedName>
</protein>
<keyword evidence="1" id="KW-0472">Membrane</keyword>
<gene>
    <name evidence="2" type="ordered locus">Emtol_0248</name>
</gene>
<keyword evidence="1" id="KW-0812">Transmembrane</keyword>
<proteinExistence type="predicted"/>
<geneLocation type="plasmid" evidence="2 3">
    <name>pEMTOL01</name>
</geneLocation>
<name>A0ABN4AS97_EMTOG</name>
<keyword evidence="1" id="KW-1133">Transmembrane helix</keyword>
<feature type="transmembrane region" description="Helical" evidence="1">
    <location>
        <begin position="12"/>
        <end position="31"/>
    </location>
</feature>
<accession>A0ABN4AS97</accession>
<organism evidence="2 3">
    <name type="scientific">Emticicia oligotrophica (strain DSM 17448 / CIP 109782 / MTCC 6937 / GPTSA100-15)</name>
    <dbReference type="NCBI Taxonomy" id="929562"/>
    <lineage>
        <taxon>Bacteria</taxon>
        <taxon>Pseudomonadati</taxon>
        <taxon>Bacteroidota</taxon>
        <taxon>Cytophagia</taxon>
        <taxon>Cytophagales</taxon>
        <taxon>Leadbetterellaceae</taxon>
        <taxon>Emticicia</taxon>
    </lineage>
</organism>
<evidence type="ECO:0000256" key="1">
    <source>
        <dbReference type="SAM" id="Phobius"/>
    </source>
</evidence>
<reference evidence="2 3" key="1">
    <citation type="submission" date="2011-07" db="EMBL/GenBank/DDBJ databases">
        <title>The complete genome of plasmid 1 of Emticicia oligotrophica DSM 17448.</title>
        <authorList>
            <consortium name="US DOE Joint Genome Institute (JGI-PGF)"/>
            <person name="Lucas S."/>
            <person name="Han J."/>
            <person name="Lapidus A."/>
            <person name="Bruce D."/>
            <person name="Goodwin L."/>
            <person name="Pitluck S."/>
            <person name="Peters L."/>
            <person name="Kyrpides N."/>
            <person name="Mavromatis K."/>
            <person name="Ivanova N."/>
            <person name="Ovchinnikova G."/>
            <person name="Teshima H."/>
            <person name="Detter J.C."/>
            <person name="Tapia R."/>
            <person name="Han C."/>
            <person name="Land M."/>
            <person name="Hauser L."/>
            <person name="Markowitz V."/>
            <person name="Cheng J.-F."/>
            <person name="Hugenholtz P."/>
            <person name="Woyke T."/>
            <person name="Wu D."/>
            <person name="Tindall B."/>
            <person name="Pomrenke H."/>
            <person name="Brambilla E."/>
            <person name="Klenk H.-P."/>
            <person name="Eisen J.A."/>
        </authorList>
    </citation>
    <scope>NUCLEOTIDE SEQUENCE [LARGE SCALE GENOMIC DNA]</scope>
    <source>
        <strain evidence="3">DSM 17448 / GPTSA100-15</strain>
        <plasmid evidence="2 3">pEMTOL01</plasmid>
    </source>
</reference>
<dbReference type="Proteomes" id="UP000002875">
    <property type="component" value="Plasmid pEMTOL01"/>
</dbReference>
<keyword evidence="3" id="KW-1185">Reference proteome</keyword>
<evidence type="ECO:0000313" key="2">
    <source>
        <dbReference type="EMBL" id="AFK05518.1"/>
    </source>
</evidence>